<dbReference type="PANTHER" id="PTHR36698">
    <property type="entry name" value="BLL5892 PROTEIN"/>
    <property type="match status" value="1"/>
</dbReference>
<dbReference type="InterPro" id="IPR003399">
    <property type="entry name" value="Mce/MlaD"/>
</dbReference>
<evidence type="ECO:0000313" key="4">
    <source>
        <dbReference type="Proteomes" id="UP000598467"/>
    </source>
</evidence>
<dbReference type="Proteomes" id="UP000598467">
    <property type="component" value="Unassembled WGS sequence"/>
</dbReference>
<organism evidence="3 4">
    <name type="scientific">Roseibium aggregatum</name>
    <dbReference type="NCBI Taxonomy" id="187304"/>
    <lineage>
        <taxon>Bacteria</taxon>
        <taxon>Pseudomonadati</taxon>
        <taxon>Pseudomonadota</taxon>
        <taxon>Alphaproteobacteria</taxon>
        <taxon>Hyphomicrobiales</taxon>
        <taxon>Stappiaceae</taxon>
        <taxon>Roseibium</taxon>
    </lineage>
</organism>
<dbReference type="RefSeq" id="WP_190292611.1">
    <property type="nucleotide sequence ID" value="NZ_JABFCZ010000018.1"/>
</dbReference>
<dbReference type="EMBL" id="JABFCZ010000018">
    <property type="protein sequence ID" value="MBD1547851.1"/>
    <property type="molecule type" value="Genomic_DNA"/>
</dbReference>
<feature type="domain" description="Mce/MlaD" evidence="2">
    <location>
        <begin position="48"/>
        <end position="116"/>
    </location>
</feature>
<keyword evidence="1" id="KW-0472">Membrane</keyword>
<evidence type="ECO:0000313" key="3">
    <source>
        <dbReference type="EMBL" id="MBD1547851.1"/>
    </source>
</evidence>
<comment type="caution">
    <text evidence="3">The sequence shown here is derived from an EMBL/GenBank/DDBJ whole genome shotgun (WGS) entry which is preliminary data.</text>
</comment>
<dbReference type="PANTHER" id="PTHR36698:SF2">
    <property type="entry name" value="MCE_MLAD DOMAIN-CONTAINING PROTEIN"/>
    <property type="match status" value="1"/>
</dbReference>
<feature type="transmembrane region" description="Helical" evidence="1">
    <location>
        <begin position="7"/>
        <end position="29"/>
    </location>
</feature>
<reference evidence="3" key="1">
    <citation type="submission" date="2020-05" db="EMBL/GenBank/DDBJ databases">
        <title>Identification of trans-AT polyketide cluster in two marine bacteria, producers of a novel glutaramide-containing polyketide sesbanimide D and analogs.</title>
        <authorList>
            <person name="Kacar D."/>
            <person name="Rodriguez P."/>
            <person name="Canedo L."/>
            <person name="Gonzalez E."/>
            <person name="Galan B."/>
            <person name="De La Calle F."/>
            <person name="Garcia J.L."/>
        </authorList>
    </citation>
    <scope>NUCLEOTIDE SEQUENCE</scope>
    <source>
        <strain evidence="3">PHM038</strain>
    </source>
</reference>
<name>A0A926S6R5_9HYPH</name>
<dbReference type="AlphaFoldDB" id="A0A926S6R5"/>
<keyword evidence="1" id="KW-0812">Transmembrane</keyword>
<sequence length="664" mass="70317">METRANYILIGSFMMAVLLGSFLFVYWLAVTAESRENVFVRIIFPAPVTGLPIGGQVLFNGIPIGNVSALDFDPKNPKVVVATVRVKPNTPLRTDTTASLNFTGLTGVAYVDLNGGSLDAPLLIKKDSEEVPVMYAERSLFDDIVSGARDVLKKADSALSSVDGFLKENSPTVTKTLKNVEEFSSALAANSEGVSDFMANLSSVSKALTSLSGRMEKLVDQGERILAAVPSDDVTKIVQNLSEFSDGLANARKSIDKVMADAEVAAKDLQTFTGGLNSSLEDVQKIVKAVDPEDVRKTVAGAAAIGELLEKRSPEIDNLITSTSSTMDNLNEISATIRDRRKAISEVIESTSTVLNKVDTLVTRGNELAAAVDPDRVSNIVANVDTFSTGLNSTLGNVDEIVANIDPKKVGEAVDGAAEVVSNINAQKDQINEIIASTKSTIQNFEAFSATVRGEDDRIVALVDDVRAAANAFTQTLADADGILKAVDPDQVSNIVGSVANVTGGLSENKESIDAMIASARNAAANVEKMTNDLSQRTPDVDQIITDAKEMTATLNATSVRIQGIVDQVGTMVEGDGEGLIVEATKAATAIRKVAEAFESRADSIAGGLSKFATQGSADFTAAMSQINRTLVSIQRAVESFDRNPNRIIFGGEAVPTYTGGHRR</sequence>
<evidence type="ECO:0000259" key="2">
    <source>
        <dbReference type="Pfam" id="PF02470"/>
    </source>
</evidence>
<keyword evidence="1" id="KW-1133">Transmembrane helix</keyword>
<proteinExistence type="predicted"/>
<dbReference type="Pfam" id="PF02470">
    <property type="entry name" value="MlaD"/>
    <property type="match status" value="1"/>
</dbReference>
<accession>A0A926S6R5</accession>
<dbReference type="Gene3D" id="1.20.58.60">
    <property type="match status" value="1"/>
</dbReference>
<evidence type="ECO:0000256" key="1">
    <source>
        <dbReference type="SAM" id="Phobius"/>
    </source>
</evidence>
<protein>
    <submittedName>
        <fullName evidence="3">MCE family protein</fullName>
    </submittedName>
</protein>
<gene>
    <name evidence="3" type="ORF">HK439_16405</name>
</gene>